<evidence type="ECO:0000256" key="2">
    <source>
        <dbReference type="ARBA" id="ARBA00023012"/>
    </source>
</evidence>
<dbReference type="Pfam" id="PF00072">
    <property type="entry name" value="Response_reg"/>
    <property type="match status" value="1"/>
</dbReference>
<dbReference type="PROSITE" id="PS50110">
    <property type="entry name" value="RESPONSE_REGULATORY"/>
    <property type="match status" value="1"/>
</dbReference>
<dbReference type="PANTHER" id="PTHR48111">
    <property type="entry name" value="REGULATOR OF RPOS"/>
    <property type="match status" value="1"/>
</dbReference>
<evidence type="ECO:0000256" key="4">
    <source>
        <dbReference type="ARBA" id="ARBA00023125"/>
    </source>
</evidence>
<feature type="domain" description="Response regulatory" evidence="8">
    <location>
        <begin position="3"/>
        <end position="119"/>
    </location>
</feature>
<dbReference type="InterPro" id="IPR036390">
    <property type="entry name" value="WH_DNA-bd_sf"/>
</dbReference>
<keyword evidence="2" id="KW-0902">Two-component regulatory system</keyword>
<dbReference type="SMART" id="SM00419">
    <property type="entry name" value="HTH_CRP"/>
    <property type="match status" value="1"/>
</dbReference>
<dbReference type="Proteomes" id="UP001325680">
    <property type="component" value="Chromosome"/>
</dbReference>
<sequence length="355" mass="40118">MKKILVIEDNDEVRDNIAEILELSGYEVVAAENGKVGTEIAVQQLPDLIICDIMMPVLDGYGVVYLLNQNPNTNSIPFIFLTAKSEKTDFRKGMELGADDYITKPFEGIELLKAVEMRLHKSEAVKQQLARDIEGADSLNSFLTNVKKVSHVQLISEEREVYNYKKKQQIYAEGQRPKAVYYVKSGKVKTFKSNDDGKELITNVLGKGDFLGYTYILENIVYKESAEVLEDAEIMTIPKDDFLVLMSADMQVARQFIKLITHNVLEKEESLLNIAYNSLRKKVAYQLTAMLEKFKAESPDTKEIRLSRDNLAQVTGIATESLIRTLSDFKAEKLVDIKGGSIIILNESKLKNLPY</sequence>
<dbReference type="InterPro" id="IPR000595">
    <property type="entry name" value="cNMP-bd_dom"/>
</dbReference>
<evidence type="ECO:0000256" key="5">
    <source>
        <dbReference type="ARBA" id="ARBA00023163"/>
    </source>
</evidence>
<dbReference type="InterPro" id="IPR036388">
    <property type="entry name" value="WH-like_DNA-bd_sf"/>
</dbReference>
<dbReference type="InterPro" id="IPR018490">
    <property type="entry name" value="cNMP-bd_dom_sf"/>
</dbReference>
<dbReference type="PROSITE" id="PS51063">
    <property type="entry name" value="HTH_CRP_2"/>
    <property type="match status" value="1"/>
</dbReference>
<evidence type="ECO:0000259" key="7">
    <source>
        <dbReference type="PROSITE" id="PS50042"/>
    </source>
</evidence>
<keyword evidence="11" id="KW-1185">Reference proteome</keyword>
<dbReference type="CDD" id="cd17574">
    <property type="entry name" value="REC_OmpR"/>
    <property type="match status" value="1"/>
</dbReference>
<organism evidence="10 11">
    <name type="scientific">Niabella yanshanensis</name>
    <dbReference type="NCBI Taxonomy" id="577386"/>
    <lineage>
        <taxon>Bacteria</taxon>
        <taxon>Pseudomonadati</taxon>
        <taxon>Bacteroidota</taxon>
        <taxon>Chitinophagia</taxon>
        <taxon>Chitinophagales</taxon>
        <taxon>Chitinophagaceae</taxon>
        <taxon>Niabella</taxon>
    </lineage>
</organism>
<accession>A0ABZ0W1T8</accession>
<dbReference type="CDD" id="cd00038">
    <property type="entry name" value="CAP_ED"/>
    <property type="match status" value="1"/>
</dbReference>
<evidence type="ECO:0000313" key="11">
    <source>
        <dbReference type="Proteomes" id="UP001325680"/>
    </source>
</evidence>
<dbReference type="SMART" id="SM00448">
    <property type="entry name" value="REC"/>
    <property type="match status" value="1"/>
</dbReference>
<dbReference type="SMART" id="SM00100">
    <property type="entry name" value="cNMP"/>
    <property type="match status" value="1"/>
</dbReference>
<dbReference type="InterPro" id="IPR012318">
    <property type="entry name" value="HTH_CRP"/>
</dbReference>
<protein>
    <submittedName>
        <fullName evidence="10">Response regulator</fullName>
    </submittedName>
</protein>
<feature type="domain" description="HTH crp-type" evidence="9">
    <location>
        <begin position="277"/>
        <end position="348"/>
    </location>
</feature>
<dbReference type="InterPro" id="IPR011006">
    <property type="entry name" value="CheY-like_superfamily"/>
</dbReference>
<dbReference type="Gene3D" id="1.10.10.10">
    <property type="entry name" value="Winged helix-like DNA-binding domain superfamily/Winged helix DNA-binding domain"/>
    <property type="match status" value="1"/>
</dbReference>
<gene>
    <name evidence="10" type="ORF">U0035_16335</name>
</gene>
<reference evidence="10 11" key="1">
    <citation type="submission" date="2023-12" db="EMBL/GenBank/DDBJ databases">
        <title>Genome sequencing and assembly of bacterial species from a model synthetic community.</title>
        <authorList>
            <person name="Hogle S.L."/>
        </authorList>
    </citation>
    <scope>NUCLEOTIDE SEQUENCE [LARGE SCALE GENOMIC DNA]</scope>
    <source>
        <strain evidence="10 11">HAMBI_3031</strain>
    </source>
</reference>
<evidence type="ECO:0000256" key="1">
    <source>
        <dbReference type="ARBA" id="ARBA00022553"/>
    </source>
</evidence>
<evidence type="ECO:0000256" key="3">
    <source>
        <dbReference type="ARBA" id="ARBA00023015"/>
    </source>
</evidence>
<feature type="modified residue" description="4-aspartylphosphate" evidence="6">
    <location>
        <position position="52"/>
    </location>
</feature>
<name>A0ABZ0W1T8_9BACT</name>
<evidence type="ECO:0000259" key="9">
    <source>
        <dbReference type="PROSITE" id="PS51063"/>
    </source>
</evidence>
<keyword evidence="1 6" id="KW-0597">Phosphoprotein</keyword>
<dbReference type="SUPFAM" id="SSF46785">
    <property type="entry name" value="Winged helix' DNA-binding domain"/>
    <property type="match status" value="1"/>
</dbReference>
<dbReference type="PANTHER" id="PTHR48111:SF4">
    <property type="entry name" value="DNA-BINDING DUAL TRANSCRIPTIONAL REGULATOR OMPR"/>
    <property type="match status" value="1"/>
</dbReference>
<keyword evidence="3" id="KW-0805">Transcription regulation</keyword>
<keyword evidence="5" id="KW-0804">Transcription</keyword>
<feature type="domain" description="Cyclic nucleotide-binding" evidence="7">
    <location>
        <begin position="142"/>
        <end position="263"/>
    </location>
</feature>
<dbReference type="SUPFAM" id="SSF52172">
    <property type="entry name" value="CheY-like"/>
    <property type="match status" value="1"/>
</dbReference>
<dbReference type="Gene3D" id="2.60.120.10">
    <property type="entry name" value="Jelly Rolls"/>
    <property type="match status" value="1"/>
</dbReference>
<dbReference type="SUPFAM" id="SSF51206">
    <property type="entry name" value="cAMP-binding domain-like"/>
    <property type="match status" value="1"/>
</dbReference>
<dbReference type="RefSeq" id="WP_114792269.1">
    <property type="nucleotide sequence ID" value="NZ_CP139960.1"/>
</dbReference>
<evidence type="ECO:0000259" key="8">
    <source>
        <dbReference type="PROSITE" id="PS50110"/>
    </source>
</evidence>
<dbReference type="Pfam" id="PF00027">
    <property type="entry name" value="cNMP_binding"/>
    <property type="match status" value="1"/>
</dbReference>
<dbReference type="Gene3D" id="3.40.50.2300">
    <property type="match status" value="1"/>
</dbReference>
<dbReference type="EMBL" id="CP139960">
    <property type="protein sequence ID" value="WQD37238.1"/>
    <property type="molecule type" value="Genomic_DNA"/>
</dbReference>
<keyword evidence="4" id="KW-0238">DNA-binding</keyword>
<dbReference type="PROSITE" id="PS50042">
    <property type="entry name" value="CNMP_BINDING_3"/>
    <property type="match status" value="1"/>
</dbReference>
<dbReference type="InterPro" id="IPR039420">
    <property type="entry name" value="WalR-like"/>
</dbReference>
<proteinExistence type="predicted"/>
<evidence type="ECO:0000256" key="6">
    <source>
        <dbReference type="PROSITE-ProRule" id="PRU00169"/>
    </source>
</evidence>
<evidence type="ECO:0000313" key="10">
    <source>
        <dbReference type="EMBL" id="WQD37238.1"/>
    </source>
</evidence>
<dbReference type="InterPro" id="IPR001789">
    <property type="entry name" value="Sig_transdc_resp-reg_receiver"/>
</dbReference>
<dbReference type="Pfam" id="PF13545">
    <property type="entry name" value="HTH_Crp_2"/>
    <property type="match status" value="1"/>
</dbReference>
<dbReference type="InterPro" id="IPR014710">
    <property type="entry name" value="RmlC-like_jellyroll"/>
</dbReference>